<comment type="caution">
    <text evidence="6">The sequence shown here is derived from an EMBL/GenBank/DDBJ whole genome shotgun (WGS) entry which is preliminary data.</text>
</comment>
<feature type="coiled-coil region" evidence="3">
    <location>
        <begin position="1027"/>
        <end position="1054"/>
    </location>
</feature>
<evidence type="ECO:0000256" key="2">
    <source>
        <dbReference type="ARBA" id="ARBA00022737"/>
    </source>
</evidence>
<dbReference type="PROSITE" id="PS51450">
    <property type="entry name" value="LRR"/>
    <property type="match status" value="1"/>
</dbReference>
<name>A0A7Y7WVN0_9PSED</name>
<dbReference type="GO" id="GO:0005737">
    <property type="term" value="C:cytoplasm"/>
    <property type="evidence" value="ECO:0007669"/>
    <property type="project" value="TreeGrafter"/>
</dbReference>
<keyword evidence="3" id="KW-0175">Coiled coil</keyword>
<evidence type="ECO:0000256" key="4">
    <source>
        <dbReference type="SAM" id="MobiDB-lite"/>
    </source>
</evidence>
<dbReference type="RefSeq" id="WP_177103748.1">
    <property type="nucleotide sequence ID" value="NZ_JACAQA010000030.1"/>
</dbReference>
<dbReference type="InterPro" id="IPR001611">
    <property type="entry name" value="Leu-rich_rpt"/>
</dbReference>
<gene>
    <name evidence="6" type="ORF">HX830_27105</name>
</gene>
<evidence type="ECO:0000256" key="3">
    <source>
        <dbReference type="SAM" id="Coils"/>
    </source>
</evidence>
<evidence type="ECO:0000256" key="1">
    <source>
        <dbReference type="ARBA" id="ARBA00022614"/>
    </source>
</evidence>
<protein>
    <recommendedName>
        <fullName evidence="5">Dermonecrotic toxin N-terminal domain-containing protein</fullName>
    </recommendedName>
</protein>
<dbReference type="InterPro" id="IPR003591">
    <property type="entry name" value="Leu-rich_rpt_typical-subtyp"/>
</dbReference>
<feature type="compositionally biased region" description="Pro residues" evidence="4">
    <location>
        <begin position="1642"/>
        <end position="1654"/>
    </location>
</feature>
<feature type="domain" description="Dermonecrotic toxin N-terminal" evidence="5">
    <location>
        <begin position="56"/>
        <end position="327"/>
    </location>
</feature>
<reference evidence="6 7" key="1">
    <citation type="submission" date="2020-04" db="EMBL/GenBank/DDBJ databases">
        <title>Molecular characterization of pseudomonads from Agaricus bisporus reveal novel blotch 2 pathogens in Western Europe.</title>
        <authorList>
            <person name="Taparia T."/>
            <person name="Krijger M."/>
            <person name="Haynes E."/>
            <person name="Elpinstone J.G."/>
            <person name="Noble R."/>
            <person name="Van Der Wolf J."/>
        </authorList>
    </citation>
    <scope>NUCLEOTIDE SEQUENCE [LARGE SCALE GENOMIC DNA]</scope>
    <source>
        <strain evidence="6 7">G9001</strain>
    </source>
</reference>
<organism evidence="6 7">
    <name type="scientific">Pseudomonas gingeri</name>
    <dbReference type="NCBI Taxonomy" id="117681"/>
    <lineage>
        <taxon>Bacteria</taxon>
        <taxon>Pseudomonadati</taxon>
        <taxon>Pseudomonadota</taxon>
        <taxon>Gammaproteobacteria</taxon>
        <taxon>Pseudomonadales</taxon>
        <taxon>Pseudomonadaceae</taxon>
        <taxon>Pseudomonas</taxon>
    </lineage>
</organism>
<dbReference type="Proteomes" id="UP000522864">
    <property type="component" value="Unassembled WGS sequence"/>
</dbReference>
<dbReference type="Pfam" id="PF20178">
    <property type="entry name" value="ToxA_N"/>
    <property type="match status" value="1"/>
</dbReference>
<dbReference type="SMART" id="SM00369">
    <property type="entry name" value="LRR_TYP"/>
    <property type="match status" value="5"/>
</dbReference>
<evidence type="ECO:0000313" key="6">
    <source>
        <dbReference type="EMBL" id="NWB88544.1"/>
    </source>
</evidence>
<dbReference type="EMBL" id="JACAQA010000030">
    <property type="protein sequence ID" value="NWB88544.1"/>
    <property type="molecule type" value="Genomic_DNA"/>
</dbReference>
<proteinExistence type="predicted"/>
<dbReference type="InterPro" id="IPR046673">
    <property type="entry name" value="ToxA_N"/>
</dbReference>
<dbReference type="PANTHER" id="PTHR48051">
    <property type="match status" value="1"/>
</dbReference>
<dbReference type="SUPFAM" id="SSF52058">
    <property type="entry name" value="L domain-like"/>
    <property type="match status" value="2"/>
</dbReference>
<dbReference type="Gene3D" id="3.80.10.10">
    <property type="entry name" value="Ribonuclease Inhibitor"/>
    <property type="match status" value="2"/>
</dbReference>
<sequence length="1654" mass="185907">MPIPAETDLPHYPDNFELIKNKLPDWLTDASRTLLQAHGDSLLLTHTHKARLAEYLQALQGLEAFAVPILSNALSSRFGYRLDPKRDRINCVRLVTAATLSTPRKVSVVDMSLLEAALKNFVAPRQENLVFYNESSLYRQANARQNRPIQAFTLRAFVELCRELDIGGQYDRHMSAVLLPKKPSGEADNRFRDQFELSERYELITQTHIALMKGNISRSTHQFLLAASQQGRLTYWDGKPASCFELQMFNFRTPLSSSTGVTLKGAWLIEHQDTLVARNRPCIVYLSGDPEQALKQYASFEAFEQELGHRLGRIDYRSFFNRYVNQRTQSAFLSALERHLDTSGTTTDLQLKRFPLIGHPLRELYTQHLVKLLDDGNFSAVPVADIDRQDHRDYLQSLGNIGLNLLNVAALFVPGLGEAMLAVAGAQLFSQIYNGIEDWRHDEREQGLQGLIGVTLNLALIGGITVVAHRFAGAGLVKDLKQVTLPTGESTLWKPDLTPYEQSSVLPESAQPNASGLYEINDRQYLKQGDKAYEVELNPQGNRGRIKHPRRPNQYSPTFRHNGAGAWFHELENPLQWQGPQLMHRLSLAGEAFSDLDAARIMAVSDTDEALLRRVHFDSQRPPALLKDSLLRFRLDRDIQRFIEQMARGEATPDESMQEQILLDFWQSQPKALRFVDDQGQVVMETVRSGTAQGQRVVISLDRLHNGDLLKTVLNSPDLDESDIRGLLGESQSFATPAEKPETRLLNFRKQIARHAHLRRKALFESQYRFRTQSQDPSVGVLQKAFPELPVAVLEELAEQASGAQLQALRESAHIAPGIADEAALYQQQVRLARAREGLYLASSGNADSEKLILHSVQRLPGWSTQVRIEIRTQSSTGPLLDSIGASNAPIRKVLIKENDLYQARDALDQELHDSDDLYASLLHALPDTQRSELGYPNPKQGAQLQQAVQNSRLPGPDEIRQLLDMPPAIPSEPSPMALAKRRPGYQLSGRGAPQAGSRWALEDRVARLFPSFSDEQIRQFIGSLNSMRVFDEIRRLEQAYEQLTEELELWSFITSSSHPVSGERLSLMQRLNQQRTRAQFAEAIRRCWRREPDLFYSNNPDEHGYTLSANGLLGELPELSVDFNHVRYLNLVADSPARELGQFMEHFPNLRRLSIRGFQLNGLPESITRGPLTELSLINCNLRLNVQTRQALNGMRALEILDLSRNPLGLVPDLRQLLALAVVDLSRTGINALPDGLFELPRLEAALLNDNAISDLPQTLNEISGELGSGLELNGNPLSETSLQRARDYYRRTGHSLGVQSLAERTRIQALYPGLNGEQLESFIRAQPRVLEDSLNQLSRLEAQYRQLRADLQAWSGDVPTHHPQTQEPLSPVELALESLNRDDFAQQLQRSWQRQSEEILPDGTRLYSFSFTQRITGRLPALSADFSHIARLELHGYGASDGLDGFLHSFPHLRVLYASSFIDRDFPAAIFDMPHLRNLDLPYGQIQLSDTTHQQLADMTGLQMLDLSGNPLQPDPPRTEGMLLTPNIARMTDLRVLDLSDSGLEQIPEGLFGLRVLGIADLRDNQIRDIPESLFEVPTSQAVTYDFRNNPLSETSLQRVRSYRELNGGVQQVRILIGDDVSSGEESESDSDNGGSVPPVLSPITPPTPREE</sequence>
<feature type="coiled-coil region" evidence="3">
    <location>
        <begin position="1332"/>
        <end position="1359"/>
    </location>
</feature>
<dbReference type="InterPro" id="IPR032675">
    <property type="entry name" value="LRR_dom_sf"/>
</dbReference>
<evidence type="ECO:0000313" key="7">
    <source>
        <dbReference type="Proteomes" id="UP000522864"/>
    </source>
</evidence>
<dbReference type="InterPro" id="IPR050216">
    <property type="entry name" value="LRR_domain-containing"/>
</dbReference>
<feature type="compositionally biased region" description="Acidic residues" evidence="4">
    <location>
        <begin position="1624"/>
        <end position="1633"/>
    </location>
</feature>
<keyword evidence="1" id="KW-0433">Leucine-rich repeat</keyword>
<evidence type="ECO:0000259" key="5">
    <source>
        <dbReference type="Pfam" id="PF20178"/>
    </source>
</evidence>
<accession>A0A7Y7WVN0</accession>
<keyword evidence="2" id="KW-0677">Repeat</keyword>
<feature type="region of interest" description="Disordered" evidence="4">
    <location>
        <begin position="1621"/>
        <end position="1654"/>
    </location>
</feature>
<dbReference type="PANTHER" id="PTHR48051:SF46">
    <property type="entry name" value="LEUCINE RICH REPEAT-CONTAINING DOMAIN PROTEIN"/>
    <property type="match status" value="1"/>
</dbReference>